<evidence type="ECO:0000256" key="4">
    <source>
        <dbReference type="ARBA" id="ARBA00013194"/>
    </source>
</evidence>
<dbReference type="Proteomes" id="UP000252182">
    <property type="component" value="Chromosome"/>
</dbReference>
<keyword evidence="8 10" id="KW-0413">Isomerase</keyword>
<evidence type="ECO:0000256" key="3">
    <source>
        <dbReference type="ARBA" id="ARBA00006577"/>
    </source>
</evidence>
<evidence type="ECO:0000256" key="6">
    <source>
        <dbReference type="ARBA" id="ARBA00023110"/>
    </source>
</evidence>
<proteinExistence type="inferred from homology"/>
<dbReference type="InterPro" id="IPR046357">
    <property type="entry name" value="PPIase_dom_sf"/>
</dbReference>
<keyword evidence="7" id="KW-0143">Chaperone</keyword>
<evidence type="ECO:0000256" key="8">
    <source>
        <dbReference type="ARBA" id="ARBA00023235"/>
    </source>
</evidence>
<evidence type="ECO:0000256" key="5">
    <source>
        <dbReference type="ARBA" id="ARBA00022490"/>
    </source>
</evidence>
<sequence>MKIAKNTVVTLSMAVTDAQNNPIEETSGDGFTYLHGGYDDFFPKIEEALEGQEVGFETTVQLEPDDAFGEYDAELVRVEDRSLFPKDIEAGMMFEGIPEGGSEDDMEFFTITDIEGDKVVLDGNHPLAGQALRCNVKVTEVREATEEEIEHEHVHGADGHDHDHDDEHGTVH</sequence>
<evidence type="ECO:0000313" key="10">
    <source>
        <dbReference type="EMBL" id="AXF86196.1"/>
    </source>
</evidence>
<dbReference type="SUPFAM" id="SSF54534">
    <property type="entry name" value="FKBP-like"/>
    <property type="match status" value="1"/>
</dbReference>
<accession>A0A345DCV8</accession>
<comment type="similarity">
    <text evidence="3">Belongs to the FKBP-type PPIase family.</text>
</comment>
<comment type="catalytic activity">
    <reaction evidence="1">
        <text>[protein]-peptidylproline (omega=180) = [protein]-peptidylproline (omega=0)</text>
        <dbReference type="Rhea" id="RHEA:16237"/>
        <dbReference type="Rhea" id="RHEA-COMP:10747"/>
        <dbReference type="Rhea" id="RHEA-COMP:10748"/>
        <dbReference type="ChEBI" id="CHEBI:83833"/>
        <dbReference type="ChEBI" id="CHEBI:83834"/>
        <dbReference type="EC" id="5.2.1.8"/>
    </reaction>
</comment>
<evidence type="ECO:0000313" key="11">
    <source>
        <dbReference type="Proteomes" id="UP000252182"/>
    </source>
</evidence>
<name>A0A345DCV8_9BURK</name>
<dbReference type="AlphaFoldDB" id="A0A345DCV8"/>
<evidence type="ECO:0000256" key="9">
    <source>
        <dbReference type="SAM" id="MobiDB-lite"/>
    </source>
</evidence>
<dbReference type="RefSeq" id="WP_114563297.1">
    <property type="nucleotide sequence ID" value="NZ_CP031124.1"/>
</dbReference>
<comment type="subcellular location">
    <subcellularLocation>
        <location evidence="2">Cytoplasm</location>
    </subcellularLocation>
</comment>
<dbReference type="Gene3D" id="3.10.50.40">
    <property type="match status" value="1"/>
</dbReference>
<dbReference type="KEGG" id="hyf:DTO96_101942"/>
<dbReference type="EC" id="5.2.1.8" evidence="4"/>
<evidence type="ECO:0000256" key="7">
    <source>
        <dbReference type="ARBA" id="ARBA00023186"/>
    </source>
</evidence>
<dbReference type="PANTHER" id="PTHR47861:SF3">
    <property type="entry name" value="FKBP-TYPE PEPTIDYL-PROLYL CIS-TRANS ISOMERASE SLYD"/>
    <property type="match status" value="1"/>
</dbReference>
<protein>
    <recommendedName>
        <fullName evidence="4">peptidylprolyl isomerase</fullName>
        <ecNumber evidence="4">5.2.1.8</ecNumber>
    </recommendedName>
</protein>
<dbReference type="PANTHER" id="PTHR47861">
    <property type="entry name" value="FKBP-TYPE PEPTIDYL-PROLYL CIS-TRANS ISOMERASE SLYD"/>
    <property type="match status" value="1"/>
</dbReference>
<keyword evidence="5" id="KW-0963">Cytoplasm</keyword>
<evidence type="ECO:0000256" key="1">
    <source>
        <dbReference type="ARBA" id="ARBA00000971"/>
    </source>
</evidence>
<dbReference type="OrthoDB" id="9808891at2"/>
<dbReference type="GO" id="GO:0003755">
    <property type="term" value="F:peptidyl-prolyl cis-trans isomerase activity"/>
    <property type="evidence" value="ECO:0007669"/>
    <property type="project" value="UniProtKB-KW"/>
</dbReference>
<keyword evidence="6" id="KW-0697">Rotamase</keyword>
<organism evidence="10 11">
    <name type="scientific">Ephemeroptericola cinctiostellae</name>
    <dbReference type="NCBI Taxonomy" id="2268024"/>
    <lineage>
        <taxon>Bacteria</taxon>
        <taxon>Pseudomonadati</taxon>
        <taxon>Pseudomonadota</taxon>
        <taxon>Betaproteobacteria</taxon>
        <taxon>Burkholderiales</taxon>
        <taxon>Burkholderiaceae</taxon>
        <taxon>Ephemeroptericola</taxon>
    </lineage>
</organism>
<reference evidence="11" key="1">
    <citation type="submission" date="2018-07" db="EMBL/GenBank/DDBJ databases">
        <authorList>
            <person name="Kim H."/>
        </authorList>
    </citation>
    <scope>NUCLEOTIDE SEQUENCE [LARGE SCALE GENOMIC DNA]</scope>
    <source>
        <strain evidence="11">F02</strain>
    </source>
</reference>
<evidence type="ECO:0000256" key="2">
    <source>
        <dbReference type="ARBA" id="ARBA00004496"/>
    </source>
</evidence>
<feature type="region of interest" description="Disordered" evidence="9">
    <location>
        <begin position="144"/>
        <end position="172"/>
    </location>
</feature>
<dbReference type="EMBL" id="CP031124">
    <property type="protein sequence ID" value="AXF86196.1"/>
    <property type="molecule type" value="Genomic_DNA"/>
</dbReference>
<keyword evidence="11" id="KW-1185">Reference proteome</keyword>
<gene>
    <name evidence="10" type="primary">slyD_2</name>
    <name evidence="10" type="ORF">DTO96_101942</name>
</gene>
<dbReference type="GO" id="GO:0005737">
    <property type="term" value="C:cytoplasm"/>
    <property type="evidence" value="ECO:0007669"/>
    <property type="project" value="UniProtKB-SubCell"/>
</dbReference>